<keyword evidence="1" id="KW-0812">Transmembrane</keyword>
<evidence type="ECO:0000313" key="5">
    <source>
        <dbReference type="Proteomes" id="UP001056937"/>
    </source>
</evidence>
<dbReference type="InterPro" id="IPR001633">
    <property type="entry name" value="EAL_dom"/>
</dbReference>
<evidence type="ECO:0000259" key="3">
    <source>
        <dbReference type="PROSITE" id="PS50887"/>
    </source>
</evidence>
<feature type="domain" description="GGDEF" evidence="3">
    <location>
        <begin position="254"/>
        <end position="385"/>
    </location>
</feature>
<evidence type="ECO:0000313" key="4">
    <source>
        <dbReference type="EMBL" id="USI71449.1"/>
    </source>
</evidence>
<feature type="transmembrane region" description="Helical" evidence="1">
    <location>
        <begin position="32"/>
        <end position="48"/>
    </location>
</feature>
<dbReference type="RefSeq" id="WP_252165262.1">
    <property type="nucleotide sequence ID" value="NZ_CP084930.1"/>
</dbReference>
<keyword evidence="5" id="KW-1185">Reference proteome</keyword>
<keyword evidence="1" id="KW-1133">Transmembrane helix</keyword>
<dbReference type="SMART" id="SM00267">
    <property type="entry name" value="GGDEF"/>
    <property type="match status" value="1"/>
</dbReference>
<dbReference type="PANTHER" id="PTHR33121">
    <property type="entry name" value="CYCLIC DI-GMP PHOSPHODIESTERASE PDEF"/>
    <property type="match status" value="1"/>
</dbReference>
<dbReference type="InterPro" id="IPR029787">
    <property type="entry name" value="Nucleotide_cyclase"/>
</dbReference>
<evidence type="ECO:0000256" key="1">
    <source>
        <dbReference type="SAM" id="Phobius"/>
    </source>
</evidence>
<organism evidence="4 5">
    <name type="scientific">Sphingomonas morindae</name>
    <dbReference type="NCBI Taxonomy" id="1541170"/>
    <lineage>
        <taxon>Bacteria</taxon>
        <taxon>Pseudomonadati</taxon>
        <taxon>Pseudomonadota</taxon>
        <taxon>Alphaproteobacteria</taxon>
        <taxon>Sphingomonadales</taxon>
        <taxon>Sphingomonadaceae</taxon>
        <taxon>Sphingomonas</taxon>
    </lineage>
</organism>
<dbReference type="Gene3D" id="3.20.20.450">
    <property type="entry name" value="EAL domain"/>
    <property type="match status" value="1"/>
</dbReference>
<feature type="transmembrane region" description="Helical" evidence="1">
    <location>
        <begin position="96"/>
        <end position="113"/>
    </location>
</feature>
<dbReference type="InterPro" id="IPR000160">
    <property type="entry name" value="GGDEF_dom"/>
</dbReference>
<dbReference type="EMBL" id="CP084930">
    <property type="protein sequence ID" value="USI71449.1"/>
    <property type="molecule type" value="Genomic_DNA"/>
</dbReference>
<dbReference type="InterPro" id="IPR035919">
    <property type="entry name" value="EAL_sf"/>
</dbReference>
<dbReference type="SUPFAM" id="SSF141868">
    <property type="entry name" value="EAL domain-like"/>
    <property type="match status" value="1"/>
</dbReference>
<dbReference type="Pfam" id="PF00563">
    <property type="entry name" value="EAL"/>
    <property type="match status" value="1"/>
</dbReference>
<accession>A0ABY4X3I8</accession>
<proteinExistence type="predicted"/>
<gene>
    <name evidence="4" type="ORF">LHA26_08840</name>
</gene>
<reference evidence="4" key="1">
    <citation type="journal article" date="2022" name="Toxins">
        <title>Genomic Analysis of Sphingopyxis sp. USTB-05 for Biodegrading Cyanobacterial Hepatotoxins.</title>
        <authorList>
            <person name="Liu C."/>
            <person name="Xu Q."/>
            <person name="Zhao Z."/>
            <person name="Zhang H."/>
            <person name="Liu X."/>
            <person name="Yin C."/>
            <person name="Liu Y."/>
            <person name="Yan H."/>
        </authorList>
    </citation>
    <scope>NUCLEOTIDE SEQUENCE</scope>
    <source>
        <strain evidence="4">NBD5</strain>
    </source>
</reference>
<evidence type="ECO:0000259" key="2">
    <source>
        <dbReference type="PROSITE" id="PS50883"/>
    </source>
</evidence>
<dbReference type="CDD" id="cd01948">
    <property type="entry name" value="EAL"/>
    <property type="match status" value="1"/>
</dbReference>
<feature type="transmembrane region" description="Helical" evidence="1">
    <location>
        <begin position="54"/>
        <end position="76"/>
    </location>
</feature>
<dbReference type="SUPFAM" id="SSF55073">
    <property type="entry name" value="Nucleotide cyclase"/>
    <property type="match status" value="1"/>
</dbReference>
<dbReference type="PROSITE" id="PS50887">
    <property type="entry name" value="GGDEF"/>
    <property type="match status" value="1"/>
</dbReference>
<sequence>MVFALPEWTRIGTPDDAVAVAQWREMRRQVPFLYALLIVNGAAVAYTHRAVAPLWLTLWAAVALASLSAVRMVHWLTVGTRQQPDGLGARRALRRTTLLSAVLAAGYVGWAVALDDYGGPMERAHVALFIAITVIGCIFCLICLPQAALAVTVIVTGAYLVHYLPSGDTVWTAIALNIAAVTLVMVQVMFNSFRAFTALVRSREELGARQAESERLGRENALLAHTDSLTGLPNRRYFLARLEAMLAERNASGGRFVVGVLDLDRFKPVNDTHGHVVGDRLLTQVGERLRGLATPSMLIARLGGDEFGMTLVDDVDHAQAIGQSFCDALTMPFQLDDIRITIGCSCGLAAYPEAGTSAHALFDRSDYALYHAKSHGRGGAALFSLEHETAIRSERAIETALQEADLDAELDVHFQPIIDTAAMRVISVEALARWTSPLLGRVPPDQFIPTAERLGLIRAITLSLFRKASAAAAQLPQEIGLSFNLSALDIASPETIAALVEAITTGPVPAARITFELTETALMRDFDRAVAAMRRLRALGAQIALDDFGTGYSSLGYLRLLPLDKIKVDRSFAADLQDVSGRNIVTAIFGLCRNLALDCVIEGVESEEQLLRLQELGYRLVQGYLFARPMPLPALRTWLARDLGAGAALAQNAAA</sequence>
<dbReference type="NCBIfam" id="TIGR00254">
    <property type="entry name" value="GGDEF"/>
    <property type="match status" value="1"/>
</dbReference>
<feature type="transmembrane region" description="Helical" evidence="1">
    <location>
        <begin position="170"/>
        <end position="193"/>
    </location>
</feature>
<dbReference type="InterPro" id="IPR043128">
    <property type="entry name" value="Rev_trsase/Diguanyl_cyclase"/>
</dbReference>
<dbReference type="InterPro" id="IPR050706">
    <property type="entry name" value="Cyclic-di-GMP_PDE-like"/>
</dbReference>
<dbReference type="PANTHER" id="PTHR33121:SF71">
    <property type="entry name" value="OXYGEN SENSOR PROTEIN DOSP"/>
    <property type="match status" value="1"/>
</dbReference>
<dbReference type="Gene3D" id="3.30.70.270">
    <property type="match status" value="1"/>
</dbReference>
<dbReference type="Proteomes" id="UP001056937">
    <property type="component" value="Chromosome 1"/>
</dbReference>
<name>A0ABY4X3I8_9SPHN</name>
<dbReference type="PROSITE" id="PS50883">
    <property type="entry name" value="EAL"/>
    <property type="match status" value="1"/>
</dbReference>
<dbReference type="SMART" id="SM00052">
    <property type="entry name" value="EAL"/>
    <property type="match status" value="1"/>
</dbReference>
<dbReference type="Pfam" id="PF00990">
    <property type="entry name" value="GGDEF"/>
    <property type="match status" value="1"/>
</dbReference>
<protein>
    <submittedName>
        <fullName evidence="4">EAL domain-containing protein</fullName>
    </submittedName>
</protein>
<dbReference type="CDD" id="cd01949">
    <property type="entry name" value="GGDEF"/>
    <property type="match status" value="1"/>
</dbReference>
<keyword evidence="1" id="KW-0472">Membrane</keyword>
<feature type="domain" description="EAL" evidence="2">
    <location>
        <begin position="394"/>
        <end position="643"/>
    </location>
</feature>
<feature type="transmembrane region" description="Helical" evidence="1">
    <location>
        <begin position="125"/>
        <end position="142"/>
    </location>
</feature>